<sequence length="166" mass="18421">MADEAERLVAVGKQIGYEGTALQEFLREVRTAHRQRLREEKERKRGEDDREKAQSDRRLVEMEKELQLLHARSDGVSNSGGSDGLPNAAAVPAHFAGVSAQRAVYLVDRSVRTLLEARIDIDTPYYRGEVLAACMEDPLFDLILGNIEGARAPADPDAAWSASMRD</sequence>
<name>A0ACB7SEK2_HYAAI</name>
<dbReference type="EMBL" id="CM023484">
    <property type="protein sequence ID" value="KAH6932361.1"/>
    <property type="molecule type" value="Genomic_DNA"/>
</dbReference>
<reference evidence="1" key="1">
    <citation type="submission" date="2020-05" db="EMBL/GenBank/DDBJ databases">
        <title>Large-scale comparative analyses of tick genomes elucidate their genetic diversity and vector capacities.</title>
        <authorList>
            <person name="Jia N."/>
            <person name="Wang J."/>
            <person name="Shi W."/>
            <person name="Du L."/>
            <person name="Sun Y."/>
            <person name="Zhan W."/>
            <person name="Jiang J."/>
            <person name="Wang Q."/>
            <person name="Zhang B."/>
            <person name="Ji P."/>
            <person name="Sakyi L.B."/>
            <person name="Cui X."/>
            <person name="Yuan T."/>
            <person name="Jiang B."/>
            <person name="Yang W."/>
            <person name="Lam T.T.-Y."/>
            <person name="Chang Q."/>
            <person name="Ding S."/>
            <person name="Wang X."/>
            <person name="Zhu J."/>
            <person name="Ruan X."/>
            <person name="Zhao L."/>
            <person name="Wei J."/>
            <person name="Que T."/>
            <person name="Du C."/>
            <person name="Cheng J."/>
            <person name="Dai P."/>
            <person name="Han X."/>
            <person name="Huang E."/>
            <person name="Gao Y."/>
            <person name="Liu J."/>
            <person name="Shao H."/>
            <person name="Ye R."/>
            <person name="Li L."/>
            <person name="Wei W."/>
            <person name="Wang X."/>
            <person name="Wang C."/>
            <person name="Yang T."/>
            <person name="Huo Q."/>
            <person name="Li W."/>
            <person name="Guo W."/>
            <person name="Chen H."/>
            <person name="Zhou L."/>
            <person name="Ni X."/>
            <person name="Tian J."/>
            <person name="Zhou Y."/>
            <person name="Sheng Y."/>
            <person name="Liu T."/>
            <person name="Pan Y."/>
            <person name="Xia L."/>
            <person name="Li J."/>
            <person name="Zhao F."/>
            <person name="Cao W."/>
        </authorList>
    </citation>
    <scope>NUCLEOTIDE SEQUENCE</scope>
    <source>
        <strain evidence="1">Hyas-2018</strain>
    </source>
</reference>
<accession>A0ACB7SEK2</accession>
<organism evidence="1 2">
    <name type="scientific">Hyalomma asiaticum</name>
    <name type="common">Tick</name>
    <dbReference type="NCBI Taxonomy" id="266040"/>
    <lineage>
        <taxon>Eukaryota</taxon>
        <taxon>Metazoa</taxon>
        <taxon>Ecdysozoa</taxon>
        <taxon>Arthropoda</taxon>
        <taxon>Chelicerata</taxon>
        <taxon>Arachnida</taxon>
        <taxon>Acari</taxon>
        <taxon>Parasitiformes</taxon>
        <taxon>Ixodida</taxon>
        <taxon>Ixodoidea</taxon>
        <taxon>Ixodidae</taxon>
        <taxon>Hyalomminae</taxon>
        <taxon>Hyalomma</taxon>
    </lineage>
</organism>
<dbReference type="Proteomes" id="UP000821845">
    <property type="component" value="Chromosome 4"/>
</dbReference>
<evidence type="ECO:0000313" key="2">
    <source>
        <dbReference type="Proteomes" id="UP000821845"/>
    </source>
</evidence>
<protein>
    <submittedName>
        <fullName evidence="1">Uncharacterized protein</fullName>
    </submittedName>
</protein>
<gene>
    <name evidence="1" type="ORF">HPB50_004890</name>
</gene>
<proteinExistence type="predicted"/>
<evidence type="ECO:0000313" key="1">
    <source>
        <dbReference type="EMBL" id="KAH6932361.1"/>
    </source>
</evidence>
<comment type="caution">
    <text evidence="1">The sequence shown here is derived from an EMBL/GenBank/DDBJ whole genome shotgun (WGS) entry which is preliminary data.</text>
</comment>
<keyword evidence="2" id="KW-1185">Reference proteome</keyword>